<dbReference type="HOGENOM" id="CLU_119274_0_0_1"/>
<dbReference type="EMBL" id="CM009298">
    <property type="protein sequence ID" value="PNT20359.1"/>
    <property type="molecule type" value="Genomic_DNA"/>
</dbReference>
<dbReference type="OMA" id="NGMARCY"/>
<feature type="region of interest" description="Disordered" evidence="1">
    <location>
        <begin position="129"/>
        <end position="165"/>
    </location>
</feature>
<feature type="compositionally biased region" description="Basic and acidic residues" evidence="1">
    <location>
        <begin position="129"/>
        <end position="148"/>
    </location>
</feature>
<evidence type="ECO:0000313" key="2">
    <source>
        <dbReference type="EMBL" id="PNT20359.1"/>
    </source>
</evidence>
<dbReference type="Proteomes" id="UP000006729">
    <property type="component" value="Chromosome 9"/>
</dbReference>
<feature type="region of interest" description="Disordered" evidence="1">
    <location>
        <begin position="90"/>
        <end position="114"/>
    </location>
</feature>
<reference evidence="2 3" key="1">
    <citation type="journal article" date="2006" name="Science">
        <title>The genome of black cottonwood, Populus trichocarpa (Torr. &amp; Gray).</title>
        <authorList>
            <person name="Tuskan G.A."/>
            <person name="Difazio S."/>
            <person name="Jansson S."/>
            <person name="Bohlmann J."/>
            <person name="Grigoriev I."/>
            <person name="Hellsten U."/>
            <person name="Putnam N."/>
            <person name="Ralph S."/>
            <person name="Rombauts S."/>
            <person name="Salamov A."/>
            <person name="Schein J."/>
            <person name="Sterck L."/>
            <person name="Aerts A."/>
            <person name="Bhalerao R.R."/>
            <person name="Bhalerao R.P."/>
            <person name="Blaudez D."/>
            <person name="Boerjan W."/>
            <person name="Brun A."/>
            <person name="Brunner A."/>
            <person name="Busov V."/>
            <person name="Campbell M."/>
            <person name="Carlson J."/>
            <person name="Chalot M."/>
            <person name="Chapman J."/>
            <person name="Chen G.L."/>
            <person name="Cooper D."/>
            <person name="Coutinho P.M."/>
            <person name="Couturier J."/>
            <person name="Covert S."/>
            <person name="Cronk Q."/>
            <person name="Cunningham R."/>
            <person name="Davis J."/>
            <person name="Degroeve S."/>
            <person name="Dejardin A."/>
            <person name="Depamphilis C."/>
            <person name="Detter J."/>
            <person name="Dirks B."/>
            <person name="Dubchak I."/>
            <person name="Duplessis S."/>
            <person name="Ehlting J."/>
            <person name="Ellis B."/>
            <person name="Gendler K."/>
            <person name="Goodstein D."/>
            <person name="Gribskov M."/>
            <person name="Grimwood J."/>
            <person name="Groover A."/>
            <person name="Gunter L."/>
            <person name="Hamberger B."/>
            <person name="Heinze B."/>
            <person name="Helariutta Y."/>
            <person name="Henrissat B."/>
            <person name="Holligan D."/>
            <person name="Holt R."/>
            <person name="Huang W."/>
            <person name="Islam-Faridi N."/>
            <person name="Jones S."/>
            <person name="Jones-Rhoades M."/>
            <person name="Jorgensen R."/>
            <person name="Joshi C."/>
            <person name="Kangasjarvi J."/>
            <person name="Karlsson J."/>
            <person name="Kelleher C."/>
            <person name="Kirkpatrick R."/>
            <person name="Kirst M."/>
            <person name="Kohler A."/>
            <person name="Kalluri U."/>
            <person name="Larimer F."/>
            <person name="Leebens-Mack J."/>
            <person name="Leple J.C."/>
            <person name="Locascio P."/>
            <person name="Lou Y."/>
            <person name="Lucas S."/>
            <person name="Martin F."/>
            <person name="Montanini B."/>
            <person name="Napoli C."/>
            <person name="Nelson D.R."/>
            <person name="Nelson C."/>
            <person name="Nieminen K."/>
            <person name="Nilsson O."/>
            <person name="Pereda V."/>
            <person name="Peter G."/>
            <person name="Philippe R."/>
            <person name="Pilate G."/>
            <person name="Poliakov A."/>
            <person name="Razumovskaya J."/>
            <person name="Richardson P."/>
            <person name="Rinaldi C."/>
            <person name="Ritland K."/>
            <person name="Rouze P."/>
            <person name="Ryaboy D."/>
            <person name="Schmutz J."/>
            <person name="Schrader J."/>
            <person name="Segerman B."/>
            <person name="Shin H."/>
            <person name="Siddiqui A."/>
            <person name="Sterky F."/>
            <person name="Terry A."/>
            <person name="Tsai C.J."/>
            <person name="Uberbacher E."/>
            <person name="Unneberg P."/>
            <person name="Vahala J."/>
            <person name="Wall K."/>
            <person name="Wessler S."/>
            <person name="Yang G."/>
            <person name="Yin T."/>
            <person name="Douglas C."/>
            <person name="Marra M."/>
            <person name="Sandberg G."/>
            <person name="Van de Peer Y."/>
            <person name="Rokhsar D."/>
        </authorList>
    </citation>
    <scope>NUCLEOTIDE SEQUENCE [LARGE SCALE GENOMIC DNA]</scope>
    <source>
        <strain evidence="3">cv. Nisqually</strain>
    </source>
</reference>
<dbReference type="PANTHER" id="PTHR33526:SF20">
    <property type="entry name" value="VQ DOMAIN-CONTAINING PROTEIN"/>
    <property type="match status" value="1"/>
</dbReference>
<dbReference type="InParanoid" id="B9HN16"/>
<organism evidence="2 3">
    <name type="scientific">Populus trichocarpa</name>
    <name type="common">Western balsam poplar</name>
    <name type="synonym">Populus balsamifera subsp. trichocarpa</name>
    <dbReference type="NCBI Taxonomy" id="3694"/>
    <lineage>
        <taxon>Eukaryota</taxon>
        <taxon>Viridiplantae</taxon>
        <taxon>Streptophyta</taxon>
        <taxon>Embryophyta</taxon>
        <taxon>Tracheophyta</taxon>
        <taxon>Spermatophyta</taxon>
        <taxon>Magnoliopsida</taxon>
        <taxon>eudicotyledons</taxon>
        <taxon>Gunneridae</taxon>
        <taxon>Pentapetalae</taxon>
        <taxon>rosids</taxon>
        <taxon>fabids</taxon>
        <taxon>Malpighiales</taxon>
        <taxon>Salicaceae</taxon>
        <taxon>Saliceae</taxon>
        <taxon>Populus</taxon>
    </lineage>
</organism>
<dbReference type="AlphaFoldDB" id="B9HN16"/>
<dbReference type="PANTHER" id="PTHR33526">
    <property type="entry name" value="OS07G0123800 PROTEIN"/>
    <property type="match status" value="1"/>
</dbReference>
<evidence type="ECO:0000256" key="1">
    <source>
        <dbReference type="SAM" id="MobiDB-lite"/>
    </source>
</evidence>
<proteinExistence type="predicted"/>
<dbReference type="InterPro" id="IPR016972">
    <property type="entry name" value="UCP031279"/>
</dbReference>
<dbReference type="PIRSF" id="PIRSF031279">
    <property type="entry name" value="UCP031279"/>
    <property type="match status" value="1"/>
</dbReference>
<dbReference type="Gramene" id="Potri.009G086000.1.v4.1">
    <property type="protein sequence ID" value="Potri.009G086000.1.v4.1"/>
    <property type="gene ID" value="Potri.009G086000.v4.1"/>
</dbReference>
<keyword evidence="3" id="KW-1185">Reference proteome</keyword>
<accession>B9HN16</accession>
<feature type="compositionally biased region" description="Polar residues" evidence="1">
    <location>
        <begin position="93"/>
        <end position="108"/>
    </location>
</feature>
<sequence>MRSTANKQSNKLVRILFAPFRIISKARYFYMKSMWNCAGKVGSGSFVGGPTPQAVTLPKSFSVKPDPNTYRDEVLKGILESLAKKRDDDHQIIDSNMDGNGEVKQTTLGSSGRVGRSYSVGVGKIGRIDEDKPCSFREDNNLKADSYTRSKSHAVSRKSIEYRHS</sequence>
<name>B9HN16_POPTR</name>
<evidence type="ECO:0000313" key="3">
    <source>
        <dbReference type="Proteomes" id="UP000006729"/>
    </source>
</evidence>
<gene>
    <name evidence="2" type="ORF">POPTR_009G086000</name>
</gene>
<protein>
    <submittedName>
        <fullName evidence="2">Uncharacterized protein</fullName>
    </submittedName>
</protein>